<dbReference type="EMBL" id="FZOD01000001">
    <property type="protein sequence ID" value="SNR88473.1"/>
    <property type="molecule type" value="Genomic_DNA"/>
</dbReference>
<dbReference type="AlphaFoldDB" id="A0A239A0P4"/>
<gene>
    <name evidence="2" type="ORF">SAMN05216276_100110</name>
</gene>
<evidence type="ECO:0000256" key="1">
    <source>
        <dbReference type="SAM" id="SignalP"/>
    </source>
</evidence>
<protein>
    <submittedName>
        <fullName evidence="2">Uncharacterized protein</fullName>
    </submittedName>
</protein>
<sequence length="386" mass="41095">MGARAPRTICGMTRRLPRRALALCAGGLLLLSSHTATAHADPVSPSTLEAWQAPVSAGLSRDGSLSDVAGISAGSVWAVGQQSVWDIWQSRGAITHWDGTSWTEVGIRNDPTGAGLLRSIAAASPTELWAVGEGHDGLPYLARGDGTSFDRITIDRLHVGDWLGGVAATTGRMAAVGSRDKQPLIMTGTGGKWKFTQLPERGTLYGVALSGKSDGWAVGDSAGKPLIMRQSGSRWKTFHIPDIPGGYLRDVYFDSPKRALAVGGVSQGADRIIPLILSWNGKKWSRVAPGGGDVRLYGVTGDRKGHFWISGVDLEQPEEAFVLSYDGHRVETLRGPEAPASRTIRLQSLAYLPGTGTVWTVGHVVDAAGRYTDVIERFGTPERAKP</sequence>
<proteinExistence type="predicted"/>
<name>A0A239A0P4_9ACTN</name>
<reference evidence="2 3" key="1">
    <citation type="submission" date="2017-06" db="EMBL/GenBank/DDBJ databases">
        <authorList>
            <person name="Kim H.J."/>
            <person name="Triplett B.A."/>
        </authorList>
    </citation>
    <scope>NUCLEOTIDE SEQUENCE [LARGE SCALE GENOMIC DNA]</scope>
    <source>
        <strain evidence="2 3">CGMCC 4.2132</strain>
    </source>
</reference>
<accession>A0A239A0P4</accession>
<feature type="signal peptide" evidence="1">
    <location>
        <begin position="1"/>
        <end position="40"/>
    </location>
</feature>
<dbReference type="Proteomes" id="UP000198282">
    <property type="component" value="Unassembled WGS sequence"/>
</dbReference>
<organism evidence="2 3">
    <name type="scientific">Streptosporangium subroseum</name>
    <dbReference type="NCBI Taxonomy" id="106412"/>
    <lineage>
        <taxon>Bacteria</taxon>
        <taxon>Bacillati</taxon>
        <taxon>Actinomycetota</taxon>
        <taxon>Actinomycetes</taxon>
        <taxon>Streptosporangiales</taxon>
        <taxon>Streptosporangiaceae</taxon>
        <taxon>Streptosporangium</taxon>
    </lineage>
</organism>
<dbReference type="SUPFAM" id="SSF63829">
    <property type="entry name" value="Calcium-dependent phosphotriesterase"/>
    <property type="match status" value="1"/>
</dbReference>
<keyword evidence="1" id="KW-0732">Signal</keyword>
<keyword evidence="3" id="KW-1185">Reference proteome</keyword>
<feature type="chain" id="PRO_5012398892" evidence="1">
    <location>
        <begin position="41"/>
        <end position="386"/>
    </location>
</feature>
<evidence type="ECO:0000313" key="3">
    <source>
        <dbReference type="Proteomes" id="UP000198282"/>
    </source>
</evidence>
<evidence type="ECO:0000313" key="2">
    <source>
        <dbReference type="EMBL" id="SNR88473.1"/>
    </source>
</evidence>